<accession>A0A9D4MKJ8</accession>
<evidence type="ECO:0000256" key="4">
    <source>
        <dbReference type="ARBA" id="ARBA00023157"/>
    </source>
</evidence>
<dbReference type="GO" id="GO:0008237">
    <property type="term" value="F:metallopeptidase activity"/>
    <property type="evidence" value="ECO:0007669"/>
    <property type="project" value="InterPro"/>
</dbReference>
<dbReference type="Gene3D" id="3.40.390.10">
    <property type="entry name" value="Collagenase (Catalytic Domain)"/>
    <property type="match status" value="1"/>
</dbReference>
<name>A0A9D4MKJ8_DREPO</name>
<keyword evidence="5" id="KW-0325">Glycoprotein</keyword>
<dbReference type="GO" id="GO:0046872">
    <property type="term" value="F:metal ion binding"/>
    <property type="evidence" value="ECO:0007669"/>
    <property type="project" value="UniProtKB-KW"/>
</dbReference>
<proteinExistence type="predicted"/>
<feature type="domain" description="ADAMTS cysteine-rich" evidence="6">
    <location>
        <begin position="112"/>
        <end position="182"/>
    </location>
</feature>
<dbReference type="Gene3D" id="3.40.1620.60">
    <property type="match status" value="1"/>
</dbReference>
<reference evidence="7" key="2">
    <citation type="submission" date="2020-11" db="EMBL/GenBank/DDBJ databases">
        <authorList>
            <person name="McCartney M.A."/>
            <person name="Auch B."/>
            <person name="Kono T."/>
            <person name="Mallez S."/>
            <person name="Becker A."/>
            <person name="Gohl D.M."/>
            <person name="Silverstein K.A.T."/>
            <person name="Koren S."/>
            <person name="Bechman K.B."/>
            <person name="Herman A."/>
            <person name="Abrahante J.E."/>
            <person name="Garbe J."/>
        </authorList>
    </citation>
    <scope>NUCLEOTIDE SEQUENCE</scope>
    <source>
        <strain evidence="7">Duluth1</strain>
        <tissue evidence="7">Whole animal</tissue>
    </source>
</reference>
<reference evidence="7" key="1">
    <citation type="journal article" date="2019" name="bioRxiv">
        <title>The Genome of the Zebra Mussel, Dreissena polymorpha: A Resource for Invasive Species Research.</title>
        <authorList>
            <person name="McCartney M.A."/>
            <person name="Auch B."/>
            <person name="Kono T."/>
            <person name="Mallez S."/>
            <person name="Zhang Y."/>
            <person name="Obille A."/>
            <person name="Becker A."/>
            <person name="Abrahante J.E."/>
            <person name="Garbe J."/>
            <person name="Badalamenti J.P."/>
            <person name="Herman A."/>
            <person name="Mangelson H."/>
            <person name="Liachko I."/>
            <person name="Sullivan S."/>
            <person name="Sone E.D."/>
            <person name="Koren S."/>
            <person name="Silverstein K.A.T."/>
            <person name="Beckman K.B."/>
            <person name="Gohl D.M."/>
        </authorList>
    </citation>
    <scope>NUCLEOTIDE SEQUENCE</scope>
    <source>
        <strain evidence="7">Duluth1</strain>
        <tissue evidence="7">Whole animal</tissue>
    </source>
</reference>
<dbReference type="AlphaFoldDB" id="A0A9D4MKJ8"/>
<comment type="caution">
    <text evidence="7">The sequence shown here is derived from an EMBL/GenBank/DDBJ whole genome shotgun (WGS) entry which is preliminary data.</text>
</comment>
<dbReference type="SUPFAM" id="SSF55486">
    <property type="entry name" value="Metalloproteases ('zincins'), catalytic domain"/>
    <property type="match status" value="1"/>
</dbReference>
<dbReference type="Proteomes" id="UP000828390">
    <property type="component" value="Unassembled WGS sequence"/>
</dbReference>
<dbReference type="InterPro" id="IPR041645">
    <property type="entry name" value="ADAMTS_CR_2"/>
</dbReference>
<keyword evidence="2" id="KW-0378">Hydrolase</keyword>
<evidence type="ECO:0000313" key="8">
    <source>
        <dbReference type="Proteomes" id="UP000828390"/>
    </source>
</evidence>
<organism evidence="7 8">
    <name type="scientific">Dreissena polymorpha</name>
    <name type="common">Zebra mussel</name>
    <name type="synonym">Mytilus polymorpha</name>
    <dbReference type="NCBI Taxonomy" id="45954"/>
    <lineage>
        <taxon>Eukaryota</taxon>
        <taxon>Metazoa</taxon>
        <taxon>Spiralia</taxon>
        <taxon>Lophotrochozoa</taxon>
        <taxon>Mollusca</taxon>
        <taxon>Bivalvia</taxon>
        <taxon>Autobranchia</taxon>
        <taxon>Heteroconchia</taxon>
        <taxon>Euheterodonta</taxon>
        <taxon>Imparidentia</taxon>
        <taxon>Neoheterodontei</taxon>
        <taxon>Myida</taxon>
        <taxon>Dreissenoidea</taxon>
        <taxon>Dreissenidae</taxon>
        <taxon>Dreissena</taxon>
    </lineage>
</organism>
<evidence type="ECO:0000256" key="1">
    <source>
        <dbReference type="ARBA" id="ARBA00022723"/>
    </source>
</evidence>
<dbReference type="Pfam" id="PF17771">
    <property type="entry name" value="ADAMTS_CR_2"/>
    <property type="match status" value="1"/>
</dbReference>
<dbReference type="EMBL" id="JAIWYP010000001">
    <property type="protein sequence ID" value="KAH3877106.1"/>
    <property type="molecule type" value="Genomic_DNA"/>
</dbReference>
<evidence type="ECO:0000313" key="7">
    <source>
        <dbReference type="EMBL" id="KAH3877106.1"/>
    </source>
</evidence>
<gene>
    <name evidence="7" type="ORF">DPMN_000963</name>
</gene>
<evidence type="ECO:0000256" key="3">
    <source>
        <dbReference type="ARBA" id="ARBA00022833"/>
    </source>
</evidence>
<keyword evidence="4" id="KW-1015">Disulfide bond</keyword>
<evidence type="ECO:0000256" key="2">
    <source>
        <dbReference type="ARBA" id="ARBA00022801"/>
    </source>
</evidence>
<sequence length="266" mass="29989">MYERACVHPRGQRLLSNNKYRCARIRTQSWFRPRRRKRRCDRLACSADATFIMAPSTSSFSRDDAYTVNPWHFSKCSVKQFKKYIKSLGKNNCLLDAGESMDEYKIHSSKQPGELYSPAEQCKLEYGQESELGCGQSATDPRICLHMSCKQRDGECTDIAAARGTPCDKPSLNKWCKEGLCVDKGASGNQTVTANNTTTTISTRPSTTKAASTALIPEECSDCTDCCWYNKLCEEVSADFEDIYDYEPDFLCDDPSGRDRCYATCM</sequence>
<keyword evidence="1" id="KW-0479">Metal-binding</keyword>
<dbReference type="InterPro" id="IPR024079">
    <property type="entry name" value="MetalloPept_cat_dom_sf"/>
</dbReference>
<keyword evidence="8" id="KW-1185">Reference proteome</keyword>
<evidence type="ECO:0000256" key="5">
    <source>
        <dbReference type="ARBA" id="ARBA00023180"/>
    </source>
</evidence>
<keyword evidence="3" id="KW-0862">Zinc</keyword>
<evidence type="ECO:0000259" key="6">
    <source>
        <dbReference type="Pfam" id="PF17771"/>
    </source>
</evidence>
<protein>
    <recommendedName>
        <fullName evidence="6">ADAMTS cysteine-rich domain-containing protein</fullName>
    </recommendedName>
</protein>